<evidence type="ECO:0000256" key="1">
    <source>
        <dbReference type="ARBA" id="ARBA00006484"/>
    </source>
</evidence>
<dbReference type="PANTHER" id="PTHR42901:SF1">
    <property type="entry name" value="ALCOHOL DEHYDROGENASE"/>
    <property type="match status" value="1"/>
</dbReference>
<name>A0A8E2EPY3_9PEZI</name>
<keyword evidence="2" id="KW-0560">Oxidoreductase</keyword>
<feature type="non-terminal residue" evidence="3">
    <location>
        <position position="1"/>
    </location>
</feature>
<feature type="non-terminal residue" evidence="3">
    <location>
        <position position="282"/>
    </location>
</feature>
<dbReference type="OrthoDB" id="1933717at2759"/>
<dbReference type="Proteomes" id="UP000250140">
    <property type="component" value="Unassembled WGS sequence"/>
</dbReference>
<dbReference type="InterPro" id="IPR036291">
    <property type="entry name" value="NAD(P)-bd_dom_sf"/>
</dbReference>
<dbReference type="Pfam" id="PF00106">
    <property type="entry name" value="adh_short"/>
    <property type="match status" value="1"/>
</dbReference>
<accession>A0A8E2EPY3</accession>
<proteinExistence type="inferred from homology"/>
<dbReference type="Gene3D" id="3.40.50.720">
    <property type="entry name" value="NAD(P)-binding Rossmann-like Domain"/>
    <property type="match status" value="1"/>
</dbReference>
<organism evidence="3 4">
    <name type="scientific">Glonium stellatum</name>
    <dbReference type="NCBI Taxonomy" id="574774"/>
    <lineage>
        <taxon>Eukaryota</taxon>
        <taxon>Fungi</taxon>
        <taxon>Dikarya</taxon>
        <taxon>Ascomycota</taxon>
        <taxon>Pezizomycotina</taxon>
        <taxon>Dothideomycetes</taxon>
        <taxon>Pleosporomycetidae</taxon>
        <taxon>Gloniales</taxon>
        <taxon>Gloniaceae</taxon>
        <taxon>Glonium</taxon>
    </lineage>
</organism>
<gene>
    <name evidence="3" type="ORF">AOQ84DRAFT_268698</name>
</gene>
<dbReference type="AlphaFoldDB" id="A0A8E2EPY3"/>
<sequence length="282" mass="30408">FTKTWHSAPYPYLDPTKPSNTAEGKTVLITGGGKGIGKEIALTFAKARARAIVIIGRTETSLLKAKSEIELEAAAPNSLTIHAIVADISDAHSVKAAFSIVKSEVGLIDICVQNAGYLDQTKPVVQSSLDDYWRSFEINVKGGVIITQEFLNGAAAENATLINITSGAAHLAPEVIPAYSAYSASKLALFRIMEFVNVENPSLRVFNLQPGAIATDMAKKSGRPTRDDITLPAAWCVWAAASQEADFLRGRFVWANWDVTELLDRKAEILEHNLLSLAISGL</sequence>
<dbReference type="CDD" id="cd05233">
    <property type="entry name" value="SDR_c"/>
    <property type="match status" value="1"/>
</dbReference>
<evidence type="ECO:0000313" key="3">
    <source>
        <dbReference type="EMBL" id="OCL02742.1"/>
    </source>
</evidence>
<protein>
    <submittedName>
        <fullName evidence="3">NAD(P)-binding protein</fullName>
    </submittedName>
</protein>
<dbReference type="EMBL" id="KV750885">
    <property type="protein sequence ID" value="OCL02742.1"/>
    <property type="molecule type" value="Genomic_DNA"/>
</dbReference>
<dbReference type="PRINTS" id="PR00081">
    <property type="entry name" value="GDHRDH"/>
</dbReference>
<reference evidence="3 4" key="1">
    <citation type="journal article" date="2016" name="Nat. Commun.">
        <title>Ectomycorrhizal ecology is imprinted in the genome of the dominant symbiotic fungus Cenococcum geophilum.</title>
        <authorList>
            <consortium name="DOE Joint Genome Institute"/>
            <person name="Peter M."/>
            <person name="Kohler A."/>
            <person name="Ohm R.A."/>
            <person name="Kuo A."/>
            <person name="Krutzmann J."/>
            <person name="Morin E."/>
            <person name="Arend M."/>
            <person name="Barry K.W."/>
            <person name="Binder M."/>
            <person name="Choi C."/>
            <person name="Clum A."/>
            <person name="Copeland A."/>
            <person name="Grisel N."/>
            <person name="Haridas S."/>
            <person name="Kipfer T."/>
            <person name="LaButti K."/>
            <person name="Lindquist E."/>
            <person name="Lipzen A."/>
            <person name="Maire R."/>
            <person name="Meier B."/>
            <person name="Mihaltcheva S."/>
            <person name="Molinier V."/>
            <person name="Murat C."/>
            <person name="Poggeler S."/>
            <person name="Quandt C.A."/>
            <person name="Sperisen C."/>
            <person name="Tritt A."/>
            <person name="Tisserant E."/>
            <person name="Crous P.W."/>
            <person name="Henrissat B."/>
            <person name="Nehls U."/>
            <person name="Egli S."/>
            <person name="Spatafora J.W."/>
            <person name="Grigoriev I.V."/>
            <person name="Martin F.M."/>
        </authorList>
    </citation>
    <scope>NUCLEOTIDE SEQUENCE [LARGE SCALE GENOMIC DNA]</scope>
    <source>
        <strain evidence="3 4">CBS 207.34</strain>
    </source>
</reference>
<evidence type="ECO:0000313" key="4">
    <source>
        <dbReference type="Proteomes" id="UP000250140"/>
    </source>
</evidence>
<dbReference type="GO" id="GO:0016491">
    <property type="term" value="F:oxidoreductase activity"/>
    <property type="evidence" value="ECO:0007669"/>
    <property type="project" value="UniProtKB-KW"/>
</dbReference>
<dbReference type="InterPro" id="IPR002347">
    <property type="entry name" value="SDR_fam"/>
</dbReference>
<keyword evidence="4" id="KW-1185">Reference proteome</keyword>
<evidence type="ECO:0000256" key="2">
    <source>
        <dbReference type="ARBA" id="ARBA00023002"/>
    </source>
</evidence>
<dbReference type="PANTHER" id="PTHR42901">
    <property type="entry name" value="ALCOHOL DEHYDROGENASE"/>
    <property type="match status" value="1"/>
</dbReference>
<comment type="similarity">
    <text evidence="1">Belongs to the short-chain dehydrogenases/reductases (SDR) family.</text>
</comment>
<dbReference type="SUPFAM" id="SSF51735">
    <property type="entry name" value="NAD(P)-binding Rossmann-fold domains"/>
    <property type="match status" value="1"/>
</dbReference>